<name>A0A171DIX5_9ACTN</name>
<proteinExistence type="predicted"/>
<dbReference type="RefSeq" id="WP_068899696.1">
    <property type="nucleotide sequence ID" value="NZ_BDCX01000011.1"/>
</dbReference>
<evidence type="ECO:0000313" key="1">
    <source>
        <dbReference type="EMBL" id="GAT68820.1"/>
    </source>
</evidence>
<sequence>MRRHRSEHGDTDQASAIRRLCLQTGNSDVEVYPASSSATAWTMQLVVPWPDRERVCRALRRIGWRVEQGQGHLTVLGWSAKALADRLRLLHLACADLRQSHAHSVHTALTIAEDHLNPDRSAPENEIADRACAAVRGQLHWSALVEEADGITRHCTDPAIAATMAAIIEAETALTSLIIEHVRVARRAVEVLWRCRHTTCGALSPEAARSVAWQEALRLVDRRPAAA</sequence>
<dbReference type="EMBL" id="BDCX01000011">
    <property type="protein sequence ID" value="GAT68820.1"/>
    <property type="molecule type" value="Genomic_DNA"/>
</dbReference>
<dbReference type="AlphaFoldDB" id="A0A171DIX5"/>
<comment type="caution">
    <text evidence="1">The sequence shown here is derived from an EMBL/GenBank/DDBJ whole genome shotgun (WGS) entry which is preliminary data.</text>
</comment>
<keyword evidence="2" id="KW-1185">Reference proteome</keyword>
<reference evidence="1 2" key="1">
    <citation type="journal article" date="2016" name="Genome Announc.">
        <title>Draft Genome Sequence of Planomonospora sphaerica JCM9374, a Rare Actinomycete.</title>
        <authorList>
            <person name="Dohra H."/>
            <person name="Suzuki T."/>
            <person name="Inoue Y."/>
            <person name="Kodani S."/>
        </authorList>
    </citation>
    <scope>NUCLEOTIDE SEQUENCE [LARGE SCALE GENOMIC DNA]</scope>
    <source>
        <strain evidence="1 2">JCM 9374</strain>
    </source>
</reference>
<protein>
    <submittedName>
        <fullName evidence="1">Uncharacterized protein</fullName>
    </submittedName>
</protein>
<dbReference type="Proteomes" id="UP000077701">
    <property type="component" value="Unassembled WGS sequence"/>
</dbReference>
<gene>
    <name evidence="1" type="ORF">PS9374_04485</name>
</gene>
<reference evidence="2" key="2">
    <citation type="submission" date="2016-04" db="EMBL/GenBank/DDBJ databases">
        <title>Planomonospora sphaerica JCM9374 whole genome shotgun sequence.</title>
        <authorList>
            <person name="Suzuki T."/>
            <person name="Dohra H."/>
            <person name="Kodani S."/>
        </authorList>
    </citation>
    <scope>NUCLEOTIDE SEQUENCE [LARGE SCALE GENOMIC DNA]</scope>
    <source>
        <strain evidence="2">JCM 9374</strain>
    </source>
</reference>
<evidence type="ECO:0000313" key="2">
    <source>
        <dbReference type="Proteomes" id="UP000077701"/>
    </source>
</evidence>
<accession>A0A171DIX5</accession>
<organism evidence="1 2">
    <name type="scientific">Planomonospora sphaerica</name>
    <dbReference type="NCBI Taxonomy" id="161355"/>
    <lineage>
        <taxon>Bacteria</taxon>
        <taxon>Bacillati</taxon>
        <taxon>Actinomycetota</taxon>
        <taxon>Actinomycetes</taxon>
        <taxon>Streptosporangiales</taxon>
        <taxon>Streptosporangiaceae</taxon>
        <taxon>Planomonospora</taxon>
    </lineage>
</organism>